<keyword evidence="1" id="KW-0479">Metal-binding</keyword>
<keyword evidence="5" id="KW-1185">Reference proteome</keyword>
<dbReference type="CDD" id="cd00202">
    <property type="entry name" value="ZnF_GATA"/>
    <property type="match status" value="1"/>
</dbReference>
<evidence type="ECO:0000256" key="2">
    <source>
        <dbReference type="SAM" id="MobiDB-lite"/>
    </source>
</evidence>
<accession>A0A8H6W0X9</accession>
<keyword evidence="1" id="KW-0862">Zinc</keyword>
<organism evidence="4 5">
    <name type="scientific">Mycena indigotica</name>
    <dbReference type="NCBI Taxonomy" id="2126181"/>
    <lineage>
        <taxon>Eukaryota</taxon>
        <taxon>Fungi</taxon>
        <taxon>Dikarya</taxon>
        <taxon>Basidiomycota</taxon>
        <taxon>Agaricomycotina</taxon>
        <taxon>Agaricomycetes</taxon>
        <taxon>Agaricomycetidae</taxon>
        <taxon>Agaricales</taxon>
        <taxon>Marasmiineae</taxon>
        <taxon>Mycenaceae</taxon>
        <taxon>Mycena</taxon>
    </lineage>
</organism>
<feature type="compositionally biased region" description="Polar residues" evidence="2">
    <location>
        <begin position="37"/>
        <end position="67"/>
    </location>
</feature>
<evidence type="ECO:0000313" key="5">
    <source>
        <dbReference type="Proteomes" id="UP000636479"/>
    </source>
</evidence>
<dbReference type="SUPFAM" id="SSF57716">
    <property type="entry name" value="Glucocorticoid receptor-like (DNA-binding domain)"/>
    <property type="match status" value="1"/>
</dbReference>
<feature type="compositionally biased region" description="Pro residues" evidence="2">
    <location>
        <begin position="206"/>
        <end position="215"/>
    </location>
</feature>
<evidence type="ECO:0000313" key="4">
    <source>
        <dbReference type="EMBL" id="KAF7297543.1"/>
    </source>
</evidence>
<dbReference type="PROSITE" id="PS50114">
    <property type="entry name" value="GATA_ZN_FINGER_2"/>
    <property type="match status" value="1"/>
</dbReference>
<keyword evidence="1" id="KW-0863">Zinc-finger</keyword>
<feature type="region of interest" description="Disordered" evidence="2">
    <location>
        <begin position="186"/>
        <end position="260"/>
    </location>
</feature>
<feature type="compositionally biased region" description="Basic and acidic residues" evidence="2">
    <location>
        <begin position="244"/>
        <end position="260"/>
    </location>
</feature>
<reference evidence="4" key="1">
    <citation type="submission" date="2020-05" db="EMBL/GenBank/DDBJ databases">
        <title>Mycena genomes resolve the evolution of fungal bioluminescence.</title>
        <authorList>
            <person name="Tsai I.J."/>
        </authorList>
    </citation>
    <scope>NUCLEOTIDE SEQUENCE</scope>
    <source>
        <strain evidence="4">171206Taipei</strain>
    </source>
</reference>
<dbReference type="GO" id="GO:0006355">
    <property type="term" value="P:regulation of DNA-templated transcription"/>
    <property type="evidence" value="ECO:0007669"/>
    <property type="project" value="InterPro"/>
</dbReference>
<dbReference type="GO" id="GO:0043565">
    <property type="term" value="F:sequence-specific DNA binding"/>
    <property type="evidence" value="ECO:0007669"/>
    <property type="project" value="InterPro"/>
</dbReference>
<comment type="caution">
    <text evidence="4">The sequence shown here is derived from an EMBL/GenBank/DDBJ whole genome shotgun (WGS) entry which is preliminary data.</text>
</comment>
<protein>
    <submittedName>
        <fullName evidence="4">GATA-type domain-containing protein</fullName>
    </submittedName>
</protein>
<feature type="domain" description="GATA-type" evidence="3">
    <location>
        <begin position="132"/>
        <end position="190"/>
    </location>
</feature>
<proteinExistence type="predicted"/>
<dbReference type="Proteomes" id="UP000636479">
    <property type="component" value="Unassembled WGS sequence"/>
</dbReference>
<evidence type="ECO:0000256" key="1">
    <source>
        <dbReference type="PROSITE-ProRule" id="PRU00094"/>
    </source>
</evidence>
<dbReference type="Gene3D" id="3.30.50.10">
    <property type="entry name" value="Erythroid Transcription Factor GATA-1, subunit A"/>
    <property type="match status" value="1"/>
</dbReference>
<evidence type="ECO:0000259" key="3">
    <source>
        <dbReference type="PROSITE" id="PS50114"/>
    </source>
</evidence>
<sequence length="260" mass="27931">MAALPTASSAPLSNLPQKQIPHQRKFASLPPIVTLPTPGSSMSSAGDQQPSRSAVNTPPASTPRTPQLPQPSAYVPKCYYPQPPDLNPYSHYLPEQEPSYTMPDALPGPGSGAWPPGIQVAHTDHAASKVSTHLHRRCFNCCTTEPPSWRRSILSPGKVVCNKCGLYERMHSRPRPVRLSRKRRLIVESSLPHGSGLTAPRRRAPPGAPYPPPNYHPRMADPAPTAVVTPLVPTTSAAPSPATTDDKMDGDESAKDTSIS</sequence>
<dbReference type="RefSeq" id="XP_037217902.1">
    <property type="nucleotide sequence ID" value="XM_037366490.1"/>
</dbReference>
<name>A0A8H6W0X9_9AGAR</name>
<gene>
    <name evidence="4" type="ORF">MIND_00988500</name>
</gene>
<feature type="compositionally biased region" description="Low complexity" evidence="2">
    <location>
        <begin position="216"/>
        <end position="243"/>
    </location>
</feature>
<dbReference type="GO" id="GO:0008270">
    <property type="term" value="F:zinc ion binding"/>
    <property type="evidence" value="ECO:0007669"/>
    <property type="project" value="UniProtKB-KW"/>
</dbReference>
<feature type="region of interest" description="Disordered" evidence="2">
    <location>
        <begin position="1"/>
        <end position="74"/>
    </location>
</feature>
<dbReference type="GeneID" id="59349006"/>
<dbReference type="OrthoDB" id="515401at2759"/>
<dbReference type="AlphaFoldDB" id="A0A8H6W0X9"/>
<dbReference type="InterPro" id="IPR000679">
    <property type="entry name" value="Znf_GATA"/>
</dbReference>
<dbReference type="EMBL" id="JACAZF010000008">
    <property type="protein sequence ID" value="KAF7297543.1"/>
    <property type="molecule type" value="Genomic_DNA"/>
</dbReference>
<feature type="compositionally biased region" description="Low complexity" evidence="2">
    <location>
        <begin position="1"/>
        <end position="16"/>
    </location>
</feature>
<dbReference type="InterPro" id="IPR013088">
    <property type="entry name" value="Znf_NHR/GATA"/>
</dbReference>
<dbReference type="Pfam" id="PF00320">
    <property type="entry name" value="GATA"/>
    <property type="match status" value="1"/>
</dbReference>
<dbReference type="SMART" id="SM00401">
    <property type="entry name" value="ZnF_GATA"/>
    <property type="match status" value="1"/>
</dbReference>